<accession>A0ABN6XWR1</accession>
<dbReference type="Proteomes" id="UP001321486">
    <property type="component" value="Chromosome"/>
</dbReference>
<gene>
    <name evidence="2" type="ORF">GCM10025867_17080</name>
</gene>
<dbReference type="EMBL" id="AP027732">
    <property type="protein sequence ID" value="BDZ49467.1"/>
    <property type="molecule type" value="Genomic_DNA"/>
</dbReference>
<feature type="compositionally biased region" description="Acidic residues" evidence="1">
    <location>
        <begin position="10"/>
        <end position="33"/>
    </location>
</feature>
<feature type="compositionally biased region" description="Low complexity" evidence="1">
    <location>
        <begin position="37"/>
        <end position="47"/>
    </location>
</feature>
<protein>
    <submittedName>
        <fullName evidence="2">Uncharacterized protein</fullName>
    </submittedName>
</protein>
<proteinExistence type="predicted"/>
<evidence type="ECO:0000256" key="1">
    <source>
        <dbReference type="SAM" id="MobiDB-lite"/>
    </source>
</evidence>
<organism evidence="2 3">
    <name type="scientific">Frondihabitans sucicola</name>
    <dbReference type="NCBI Taxonomy" id="1268041"/>
    <lineage>
        <taxon>Bacteria</taxon>
        <taxon>Bacillati</taxon>
        <taxon>Actinomycetota</taxon>
        <taxon>Actinomycetes</taxon>
        <taxon>Micrococcales</taxon>
        <taxon>Microbacteriaceae</taxon>
        <taxon>Frondihabitans</taxon>
    </lineage>
</organism>
<evidence type="ECO:0000313" key="2">
    <source>
        <dbReference type="EMBL" id="BDZ49467.1"/>
    </source>
</evidence>
<feature type="region of interest" description="Disordered" evidence="1">
    <location>
        <begin position="1"/>
        <end position="68"/>
    </location>
</feature>
<sequence>MDGLLLAGFDGEDEAAAGEEVEAGFESPDDEPPDPAPSLFDPLPSLLDPDEPEPESAPEAGFARESVR</sequence>
<evidence type="ECO:0000313" key="3">
    <source>
        <dbReference type="Proteomes" id="UP001321486"/>
    </source>
</evidence>
<name>A0ABN6XWR1_9MICO</name>
<keyword evidence="3" id="KW-1185">Reference proteome</keyword>
<reference evidence="3" key="1">
    <citation type="journal article" date="2019" name="Int. J. Syst. Evol. Microbiol.">
        <title>The Global Catalogue of Microorganisms (GCM) 10K type strain sequencing project: providing services to taxonomists for standard genome sequencing and annotation.</title>
        <authorList>
            <consortium name="The Broad Institute Genomics Platform"/>
            <consortium name="The Broad Institute Genome Sequencing Center for Infectious Disease"/>
            <person name="Wu L."/>
            <person name="Ma J."/>
        </authorList>
    </citation>
    <scope>NUCLEOTIDE SEQUENCE [LARGE SCALE GENOMIC DNA]</scope>
    <source>
        <strain evidence="3">NBRC 108728</strain>
    </source>
</reference>